<evidence type="ECO:0000256" key="6">
    <source>
        <dbReference type="SAM" id="Phobius"/>
    </source>
</evidence>
<keyword evidence="4 6" id="KW-1133">Transmembrane helix</keyword>
<evidence type="ECO:0000256" key="2">
    <source>
        <dbReference type="ARBA" id="ARBA00022475"/>
    </source>
</evidence>
<dbReference type="InterPro" id="IPR003838">
    <property type="entry name" value="ABC3_permease_C"/>
</dbReference>
<evidence type="ECO:0000256" key="3">
    <source>
        <dbReference type="ARBA" id="ARBA00022692"/>
    </source>
</evidence>
<feature type="domain" description="MacB-like periplasmic core" evidence="8">
    <location>
        <begin position="436"/>
        <end position="640"/>
    </location>
</feature>
<evidence type="ECO:0000259" key="8">
    <source>
        <dbReference type="Pfam" id="PF12704"/>
    </source>
</evidence>
<evidence type="ECO:0000256" key="4">
    <source>
        <dbReference type="ARBA" id="ARBA00022989"/>
    </source>
</evidence>
<feature type="transmembrane region" description="Helical" evidence="6">
    <location>
        <begin position="766"/>
        <end position="785"/>
    </location>
</feature>
<keyword evidence="5 6" id="KW-0472">Membrane</keyword>
<comment type="subcellular location">
    <subcellularLocation>
        <location evidence="1">Cell membrane</location>
        <topology evidence="1">Multi-pass membrane protein</topology>
    </subcellularLocation>
</comment>
<evidence type="ECO:0000313" key="9">
    <source>
        <dbReference type="EMBL" id="MFD1601892.1"/>
    </source>
</evidence>
<organism evidence="9 10">
    <name type="scientific">Flavobacterium artemisiae</name>
    <dbReference type="NCBI Taxonomy" id="2126556"/>
    <lineage>
        <taxon>Bacteria</taxon>
        <taxon>Pseudomonadati</taxon>
        <taxon>Bacteroidota</taxon>
        <taxon>Flavobacteriia</taxon>
        <taxon>Flavobacteriales</taxon>
        <taxon>Flavobacteriaceae</taxon>
        <taxon>Flavobacterium</taxon>
    </lineage>
</organism>
<feature type="transmembrane region" description="Helical" evidence="6">
    <location>
        <begin position="732"/>
        <end position="751"/>
    </location>
</feature>
<proteinExistence type="predicted"/>
<protein>
    <submittedName>
        <fullName evidence="9">ABC transporter permease</fullName>
    </submittedName>
</protein>
<comment type="caution">
    <text evidence="9">The sequence shown here is derived from an EMBL/GenBank/DDBJ whole genome shotgun (WGS) entry which is preliminary data.</text>
</comment>
<dbReference type="Proteomes" id="UP001597138">
    <property type="component" value="Unassembled WGS sequence"/>
</dbReference>
<feature type="transmembrane region" description="Helical" evidence="6">
    <location>
        <begin position="680"/>
        <end position="702"/>
    </location>
</feature>
<dbReference type="Pfam" id="PF12704">
    <property type="entry name" value="MacB_PCD"/>
    <property type="match status" value="2"/>
</dbReference>
<keyword evidence="3 6" id="KW-0812">Transmembrane</keyword>
<feature type="transmembrane region" description="Helical" evidence="6">
    <location>
        <begin position="336"/>
        <end position="361"/>
    </location>
</feature>
<evidence type="ECO:0000313" key="10">
    <source>
        <dbReference type="Proteomes" id="UP001597138"/>
    </source>
</evidence>
<dbReference type="RefSeq" id="WP_379816321.1">
    <property type="nucleotide sequence ID" value="NZ_JBHUDZ010000002.1"/>
</dbReference>
<evidence type="ECO:0000256" key="1">
    <source>
        <dbReference type="ARBA" id="ARBA00004651"/>
    </source>
</evidence>
<feature type="transmembrane region" description="Helical" evidence="6">
    <location>
        <begin position="21"/>
        <end position="41"/>
    </location>
</feature>
<keyword evidence="10" id="KW-1185">Reference proteome</keyword>
<feature type="domain" description="ABC3 transporter permease C-terminal" evidence="7">
    <location>
        <begin position="296"/>
        <end position="405"/>
    </location>
</feature>
<dbReference type="EMBL" id="JBHUDZ010000002">
    <property type="protein sequence ID" value="MFD1601892.1"/>
    <property type="molecule type" value="Genomic_DNA"/>
</dbReference>
<dbReference type="Pfam" id="PF02687">
    <property type="entry name" value="FtsX"/>
    <property type="match status" value="2"/>
</dbReference>
<name>A0ABW4H9G0_9FLAO</name>
<feature type="domain" description="MacB-like periplasmic core" evidence="8">
    <location>
        <begin position="20"/>
        <end position="232"/>
    </location>
</feature>
<feature type="transmembrane region" description="Helical" evidence="6">
    <location>
        <begin position="425"/>
        <end position="449"/>
    </location>
</feature>
<feature type="transmembrane region" description="Helical" evidence="6">
    <location>
        <begin position="287"/>
        <end position="309"/>
    </location>
</feature>
<feature type="transmembrane region" description="Helical" evidence="6">
    <location>
        <begin position="381"/>
        <end position="404"/>
    </location>
</feature>
<feature type="domain" description="ABC3 transporter permease C-terminal" evidence="7">
    <location>
        <begin position="684"/>
        <end position="795"/>
    </location>
</feature>
<evidence type="ECO:0000256" key="5">
    <source>
        <dbReference type="ARBA" id="ARBA00023136"/>
    </source>
</evidence>
<dbReference type="InterPro" id="IPR050250">
    <property type="entry name" value="Macrolide_Exporter_MacB"/>
</dbReference>
<dbReference type="InterPro" id="IPR025857">
    <property type="entry name" value="MacB_PCD"/>
</dbReference>
<reference evidence="10" key="1">
    <citation type="journal article" date="2019" name="Int. J. Syst. Evol. Microbiol.">
        <title>The Global Catalogue of Microorganisms (GCM) 10K type strain sequencing project: providing services to taxonomists for standard genome sequencing and annotation.</title>
        <authorList>
            <consortium name="The Broad Institute Genomics Platform"/>
            <consortium name="The Broad Institute Genome Sequencing Center for Infectious Disease"/>
            <person name="Wu L."/>
            <person name="Ma J."/>
        </authorList>
    </citation>
    <scope>NUCLEOTIDE SEQUENCE [LARGE SCALE GENOMIC DNA]</scope>
    <source>
        <strain evidence="10">CCUG 70865</strain>
    </source>
</reference>
<dbReference type="PANTHER" id="PTHR30572:SF18">
    <property type="entry name" value="ABC-TYPE MACROLIDE FAMILY EXPORT SYSTEM PERMEASE COMPONENT 2"/>
    <property type="match status" value="1"/>
</dbReference>
<keyword evidence="2" id="KW-1003">Cell membrane</keyword>
<sequence length="803" mass="92245">MLKNWINTFFYHIKNNKLFSILNILGLSIGMATLIFAILFWNDEHSYDQWNPEKDKIFSVLNDIGNHNIWTSNAATTGPMLKAVSSDVESYCYFYAEYAKDVISYQGKKEMFNKIFTAQNNFFSFFPYQFIHGNPKTALQDLNSIAISEEAAERLFGKENPMGKIVKYDNKVFTVRGVYRINEKSSVMPQAVTTLIEYDLQRTKNEWTYHYGLVLKLKNPNATEAVVKTMDRIFFDNCTKVYAKQEGITVNEFIKKYGEPVKTSLLPLPDAKLYTGSQPFSEQNGNLQYLLIFMGLSILILVLSIVNYINLATANAIKRAKEIGVRKISGAGKSQIIAQFVFETALITIFSALLALVFVEVLMPYYNSFLEKDLHLIGTQFYIQLIIITLLVIIVSGVLPAIYVSNFEVLKVLKGNFSRSKKGIWLRNGMLVLQFAIAVFFIIGSFIVYKQVNFMAEKDLGFKGAQVLDITFKARKEGTQYERYKTIKPQMMQIKGIEGVSTALFAMGSQENSWSSIDYKNLKPFLVQEMAMDFNMLDMLDIKLLKGRKLSPAFSSDTISSVLINEETAKLLGEKDPLNKTIIWREEKVKIVGVVNNFNYFGFESRISPMVFFYVTKINGVKDDIRHIFVKVSPNDMSQTISSLNKFWTEKVDSEYPFEYGFVDKNYARNFKKYENQRNLFALLNIIVILIAVFGLFSLASFSMERRSKEIAIRKTLGAETNILLKELSRQYVIFCIIGFIIGIIPAYILLEKWLENFAFRIDIPVLPFVFAFFFLLFLTLTIVLTKAYQVTKIDVLRYLKYE</sequence>
<gene>
    <name evidence="9" type="ORF">ACFSC2_03970</name>
</gene>
<accession>A0ABW4H9G0</accession>
<dbReference type="PANTHER" id="PTHR30572">
    <property type="entry name" value="MEMBRANE COMPONENT OF TRANSPORTER-RELATED"/>
    <property type="match status" value="1"/>
</dbReference>
<evidence type="ECO:0000259" key="7">
    <source>
        <dbReference type="Pfam" id="PF02687"/>
    </source>
</evidence>